<reference evidence="17" key="1">
    <citation type="submission" date="2018-01" db="EMBL/GenBank/DDBJ databases">
        <authorList>
            <person name="Regsiter A."/>
            <person name="William W."/>
        </authorList>
    </citation>
    <scope>NUCLEOTIDE SEQUENCE</scope>
    <source>
        <strain evidence="17">TRIP AH-1</strain>
    </source>
</reference>
<dbReference type="SMART" id="SM00904">
    <property type="entry name" value="Flavokinase"/>
    <property type="match status" value="1"/>
</dbReference>
<dbReference type="Gene3D" id="3.40.50.620">
    <property type="entry name" value="HUPs"/>
    <property type="match status" value="1"/>
</dbReference>
<keyword evidence="10 15" id="KW-0274">FAD</keyword>
<name>A0A445MZW6_9BACT</name>
<dbReference type="GO" id="GO:0006747">
    <property type="term" value="P:FAD biosynthetic process"/>
    <property type="evidence" value="ECO:0007669"/>
    <property type="project" value="UniProtKB-UniRule"/>
</dbReference>
<dbReference type="EC" id="2.7.7.2" evidence="15"/>
<evidence type="ECO:0000256" key="6">
    <source>
        <dbReference type="ARBA" id="ARBA00022679"/>
    </source>
</evidence>
<dbReference type="GO" id="GO:0008531">
    <property type="term" value="F:riboflavin kinase activity"/>
    <property type="evidence" value="ECO:0007669"/>
    <property type="project" value="UniProtKB-UniRule"/>
</dbReference>
<evidence type="ECO:0000256" key="4">
    <source>
        <dbReference type="ARBA" id="ARBA00022630"/>
    </source>
</evidence>
<dbReference type="GO" id="GO:0005524">
    <property type="term" value="F:ATP binding"/>
    <property type="evidence" value="ECO:0007669"/>
    <property type="project" value="UniProtKB-UniRule"/>
</dbReference>
<sequence length="312" mass="34734">MTVISDLDHLEKPLKNPVLTIGNFDGVHKGHLALFDKVKERAAAIGGQSVVMTFEPHPIKVMSAGDGPPLITPTERKLKLIENAGIDVILCMKFTGEFARISPQDFVKGLLVERIGVKEIVVGYDYCFGHKRSGDIYLLEHMGNDLGFLVHVVAQIFIDGIPVSSTNVRNLVQEGHLLEAKKLLGRNYQVCGTVVKGKDRGAKLLGFPTANLKLVEELTPKRGVYAVRVFIDDKIYNGLTNIGYNPTFGNNAFSVETHVLDFSQDLVGKTIKVSFIERLRDEKTFKSIEELSRQIKEDSLKARELFRQMNGK</sequence>
<dbReference type="GO" id="GO:0009231">
    <property type="term" value="P:riboflavin biosynthetic process"/>
    <property type="evidence" value="ECO:0007669"/>
    <property type="project" value="InterPro"/>
</dbReference>
<dbReference type="PANTHER" id="PTHR22749:SF6">
    <property type="entry name" value="RIBOFLAVIN KINASE"/>
    <property type="match status" value="1"/>
</dbReference>
<keyword evidence="11 15" id="KW-0067">ATP-binding</keyword>
<protein>
    <recommendedName>
        <fullName evidence="15">Riboflavin biosynthesis protein</fullName>
    </recommendedName>
    <domain>
        <recommendedName>
            <fullName evidence="15">Riboflavin kinase</fullName>
            <ecNumber evidence="15">2.7.1.26</ecNumber>
        </recommendedName>
        <alternativeName>
            <fullName evidence="15">Flavokinase</fullName>
        </alternativeName>
    </domain>
    <domain>
        <recommendedName>
            <fullName evidence="15">FMN adenylyltransferase</fullName>
            <ecNumber evidence="15">2.7.7.2</ecNumber>
        </recommendedName>
        <alternativeName>
            <fullName evidence="15">FAD pyrophosphorylase</fullName>
        </alternativeName>
        <alternativeName>
            <fullName evidence="15">FAD synthase</fullName>
        </alternativeName>
    </domain>
</protein>
<comment type="pathway">
    <text evidence="3 15">Cofactor biosynthesis; FMN biosynthesis; FMN from riboflavin (ATP route): step 1/1.</text>
</comment>
<keyword evidence="8 15" id="KW-0547">Nucleotide-binding</keyword>
<gene>
    <name evidence="17" type="primary">ribF</name>
    <name evidence="17" type="ORF">PITCH_A410015</name>
</gene>
<dbReference type="NCBIfam" id="NF004162">
    <property type="entry name" value="PRK05627.1-5"/>
    <property type="match status" value="1"/>
</dbReference>
<evidence type="ECO:0000256" key="13">
    <source>
        <dbReference type="ARBA" id="ARBA00047880"/>
    </source>
</evidence>
<comment type="catalytic activity">
    <reaction evidence="14 15">
        <text>FMN + ATP + H(+) = FAD + diphosphate</text>
        <dbReference type="Rhea" id="RHEA:17237"/>
        <dbReference type="ChEBI" id="CHEBI:15378"/>
        <dbReference type="ChEBI" id="CHEBI:30616"/>
        <dbReference type="ChEBI" id="CHEBI:33019"/>
        <dbReference type="ChEBI" id="CHEBI:57692"/>
        <dbReference type="ChEBI" id="CHEBI:58210"/>
        <dbReference type="EC" id="2.7.7.2"/>
    </reaction>
</comment>
<proteinExistence type="inferred from homology"/>
<dbReference type="EC" id="2.7.1.26" evidence="15"/>
<dbReference type="AlphaFoldDB" id="A0A445MZW6"/>
<dbReference type="InterPro" id="IPR015865">
    <property type="entry name" value="Riboflavin_kinase_bac/euk"/>
</dbReference>
<dbReference type="InterPro" id="IPR015864">
    <property type="entry name" value="FAD_synthase"/>
</dbReference>
<comment type="similarity">
    <text evidence="15">Belongs to the ribF family.</text>
</comment>
<dbReference type="UniPathway" id="UPA00276">
    <property type="reaction ID" value="UER00406"/>
</dbReference>
<feature type="domain" description="Riboflavin kinase" evidence="16">
    <location>
        <begin position="183"/>
        <end position="307"/>
    </location>
</feature>
<evidence type="ECO:0000256" key="9">
    <source>
        <dbReference type="ARBA" id="ARBA00022777"/>
    </source>
</evidence>
<evidence type="ECO:0000256" key="12">
    <source>
        <dbReference type="ARBA" id="ARBA00023268"/>
    </source>
</evidence>
<dbReference type="Pfam" id="PF06574">
    <property type="entry name" value="FAD_syn"/>
    <property type="match status" value="1"/>
</dbReference>
<dbReference type="SUPFAM" id="SSF82114">
    <property type="entry name" value="Riboflavin kinase-like"/>
    <property type="match status" value="1"/>
</dbReference>
<dbReference type="InterPro" id="IPR014729">
    <property type="entry name" value="Rossmann-like_a/b/a_fold"/>
</dbReference>
<dbReference type="FunFam" id="3.40.50.620:FF:000021">
    <property type="entry name" value="Riboflavin biosynthesis protein"/>
    <property type="match status" value="1"/>
</dbReference>
<dbReference type="PIRSF" id="PIRSF004491">
    <property type="entry name" value="FAD_Synth"/>
    <property type="match status" value="1"/>
</dbReference>
<dbReference type="FunFam" id="2.40.30.30:FF:000003">
    <property type="entry name" value="Riboflavin biosynthesis protein"/>
    <property type="match status" value="1"/>
</dbReference>
<evidence type="ECO:0000256" key="8">
    <source>
        <dbReference type="ARBA" id="ARBA00022741"/>
    </source>
</evidence>
<keyword evidence="5 15" id="KW-0288">FMN</keyword>
<dbReference type="Gene3D" id="2.40.30.30">
    <property type="entry name" value="Riboflavin kinase-like"/>
    <property type="match status" value="1"/>
</dbReference>
<accession>A0A445MZW6</accession>
<evidence type="ECO:0000259" key="16">
    <source>
        <dbReference type="SMART" id="SM00904"/>
    </source>
</evidence>
<dbReference type="PANTHER" id="PTHR22749">
    <property type="entry name" value="RIBOFLAVIN KINASE/FMN ADENYLYLTRANSFERASE"/>
    <property type="match status" value="1"/>
</dbReference>
<keyword evidence="12" id="KW-0511">Multifunctional enzyme</keyword>
<comment type="function">
    <text evidence="1">Catalyzes the phosphorylation of riboflavin to FMN followed by the adenylation of FMN to FAD.</text>
</comment>
<keyword evidence="9 15" id="KW-0418">Kinase</keyword>
<evidence type="ECO:0000256" key="2">
    <source>
        <dbReference type="ARBA" id="ARBA00004726"/>
    </source>
</evidence>
<dbReference type="GO" id="GO:0003919">
    <property type="term" value="F:FMN adenylyltransferase activity"/>
    <property type="evidence" value="ECO:0007669"/>
    <property type="project" value="UniProtKB-UniRule"/>
</dbReference>
<dbReference type="Pfam" id="PF01687">
    <property type="entry name" value="Flavokinase"/>
    <property type="match status" value="1"/>
</dbReference>
<evidence type="ECO:0000313" key="17">
    <source>
        <dbReference type="EMBL" id="SPD75034.1"/>
    </source>
</evidence>
<evidence type="ECO:0000256" key="7">
    <source>
        <dbReference type="ARBA" id="ARBA00022695"/>
    </source>
</evidence>
<evidence type="ECO:0000256" key="5">
    <source>
        <dbReference type="ARBA" id="ARBA00022643"/>
    </source>
</evidence>
<dbReference type="GO" id="GO:0009398">
    <property type="term" value="P:FMN biosynthetic process"/>
    <property type="evidence" value="ECO:0007669"/>
    <property type="project" value="UniProtKB-UniRule"/>
</dbReference>
<dbReference type="InterPro" id="IPR002606">
    <property type="entry name" value="Riboflavin_kinase_bac"/>
</dbReference>
<comment type="catalytic activity">
    <reaction evidence="13 15">
        <text>riboflavin + ATP = FMN + ADP + H(+)</text>
        <dbReference type="Rhea" id="RHEA:14357"/>
        <dbReference type="ChEBI" id="CHEBI:15378"/>
        <dbReference type="ChEBI" id="CHEBI:30616"/>
        <dbReference type="ChEBI" id="CHEBI:57986"/>
        <dbReference type="ChEBI" id="CHEBI:58210"/>
        <dbReference type="ChEBI" id="CHEBI:456216"/>
        <dbReference type="EC" id="2.7.1.26"/>
    </reaction>
</comment>
<evidence type="ECO:0000256" key="3">
    <source>
        <dbReference type="ARBA" id="ARBA00005201"/>
    </source>
</evidence>
<evidence type="ECO:0000256" key="1">
    <source>
        <dbReference type="ARBA" id="ARBA00002121"/>
    </source>
</evidence>
<dbReference type="NCBIfam" id="TIGR00083">
    <property type="entry name" value="ribF"/>
    <property type="match status" value="1"/>
</dbReference>
<keyword evidence="4 15" id="KW-0285">Flavoprotein</keyword>
<dbReference type="InterPro" id="IPR023465">
    <property type="entry name" value="Riboflavin_kinase_dom_sf"/>
</dbReference>
<dbReference type="NCBIfam" id="NF004160">
    <property type="entry name" value="PRK05627.1-3"/>
    <property type="match status" value="1"/>
</dbReference>
<keyword evidence="6 15" id="KW-0808">Transferase</keyword>
<dbReference type="CDD" id="cd02064">
    <property type="entry name" value="FAD_synthetase_N"/>
    <property type="match status" value="1"/>
</dbReference>
<organism evidence="17">
    <name type="scientific">uncultured Desulfobacterium sp</name>
    <dbReference type="NCBI Taxonomy" id="201089"/>
    <lineage>
        <taxon>Bacteria</taxon>
        <taxon>Pseudomonadati</taxon>
        <taxon>Thermodesulfobacteriota</taxon>
        <taxon>Desulfobacteria</taxon>
        <taxon>Desulfobacterales</taxon>
        <taxon>Desulfobacteriaceae</taxon>
        <taxon>Desulfobacterium</taxon>
        <taxon>environmental samples</taxon>
    </lineage>
</organism>
<evidence type="ECO:0000256" key="15">
    <source>
        <dbReference type="PIRNR" id="PIRNR004491"/>
    </source>
</evidence>
<dbReference type="EMBL" id="OJIN01000183">
    <property type="protein sequence ID" value="SPD75034.1"/>
    <property type="molecule type" value="Genomic_DNA"/>
</dbReference>
<evidence type="ECO:0000256" key="11">
    <source>
        <dbReference type="ARBA" id="ARBA00022840"/>
    </source>
</evidence>
<dbReference type="InterPro" id="IPR023468">
    <property type="entry name" value="Riboflavin_kinase"/>
</dbReference>
<comment type="pathway">
    <text evidence="2 15">Cofactor biosynthesis; FAD biosynthesis; FAD from FMN: step 1/1.</text>
</comment>
<dbReference type="SUPFAM" id="SSF52374">
    <property type="entry name" value="Nucleotidylyl transferase"/>
    <property type="match status" value="1"/>
</dbReference>
<evidence type="ECO:0000256" key="14">
    <source>
        <dbReference type="ARBA" id="ARBA00049494"/>
    </source>
</evidence>
<dbReference type="UniPathway" id="UPA00277">
    <property type="reaction ID" value="UER00407"/>
</dbReference>
<evidence type="ECO:0000256" key="10">
    <source>
        <dbReference type="ARBA" id="ARBA00022827"/>
    </source>
</evidence>
<keyword evidence="7 15" id="KW-0548">Nucleotidyltransferase</keyword>